<dbReference type="InterPro" id="IPR029063">
    <property type="entry name" value="SAM-dependent_MTases_sf"/>
</dbReference>
<dbReference type="SUPFAM" id="SSF53335">
    <property type="entry name" value="S-adenosyl-L-methionine-dependent methyltransferases"/>
    <property type="match status" value="1"/>
</dbReference>
<dbReference type="GO" id="GO:0005829">
    <property type="term" value="C:cytosol"/>
    <property type="evidence" value="ECO:0007669"/>
    <property type="project" value="TreeGrafter"/>
</dbReference>
<keyword evidence="5 7" id="KW-0808">Transferase</keyword>
<evidence type="ECO:0000256" key="5">
    <source>
        <dbReference type="ARBA" id="ARBA00022679"/>
    </source>
</evidence>
<evidence type="ECO:0000256" key="3">
    <source>
        <dbReference type="ARBA" id="ARBA00010703"/>
    </source>
</evidence>
<accession>A0A210R1Q7</accession>
<evidence type="ECO:0000256" key="7">
    <source>
        <dbReference type="PIRNR" id="PIRNR016305"/>
    </source>
</evidence>
<keyword evidence="4 7" id="KW-0489">Methyltransferase</keyword>
<dbReference type="PIRSF" id="PIRSF016305">
    <property type="entry name" value="LCM_mtfrase"/>
    <property type="match status" value="1"/>
</dbReference>
<dbReference type="InterPro" id="IPR016651">
    <property type="entry name" value="LCMT1"/>
</dbReference>
<dbReference type="PANTHER" id="PTHR13600:SF33">
    <property type="entry name" value="LEUCINE CARBOXYL METHYLTRANSFERASE 1"/>
    <property type="match status" value="1"/>
</dbReference>
<dbReference type="PANTHER" id="PTHR13600">
    <property type="entry name" value="LEUCINE CARBOXYL METHYLTRANSFERASE"/>
    <property type="match status" value="1"/>
</dbReference>
<evidence type="ECO:0000256" key="8">
    <source>
        <dbReference type="PIRSR" id="PIRSR016305-1"/>
    </source>
</evidence>
<feature type="binding site" evidence="8">
    <location>
        <begin position="150"/>
        <end position="151"/>
    </location>
    <ligand>
        <name>S-adenosyl-L-methionine</name>
        <dbReference type="ChEBI" id="CHEBI:59789"/>
    </ligand>
</feature>
<reference evidence="9 10" key="1">
    <citation type="journal article" date="2017" name="Nat. Ecol. Evol.">
        <title>Scallop genome provides insights into evolution of bilaterian karyotype and development.</title>
        <authorList>
            <person name="Wang S."/>
            <person name="Zhang J."/>
            <person name="Jiao W."/>
            <person name="Li J."/>
            <person name="Xun X."/>
            <person name="Sun Y."/>
            <person name="Guo X."/>
            <person name="Huan P."/>
            <person name="Dong B."/>
            <person name="Zhang L."/>
            <person name="Hu X."/>
            <person name="Sun X."/>
            <person name="Wang J."/>
            <person name="Zhao C."/>
            <person name="Wang Y."/>
            <person name="Wang D."/>
            <person name="Huang X."/>
            <person name="Wang R."/>
            <person name="Lv J."/>
            <person name="Li Y."/>
            <person name="Zhang Z."/>
            <person name="Liu B."/>
            <person name="Lu W."/>
            <person name="Hui Y."/>
            <person name="Liang J."/>
            <person name="Zhou Z."/>
            <person name="Hou R."/>
            <person name="Li X."/>
            <person name="Liu Y."/>
            <person name="Li H."/>
            <person name="Ning X."/>
            <person name="Lin Y."/>
            <person name="Zhao L."/>
            <person name="Xing Q."/>
            <person name="Dou J."/>
            <person name="Li Y."/>
            <person name="Mao J."/>
            <person name="Guo H."/>
            <person name="Dou H."/>
            <person name="Li T."/>
            <person name="Mu C."/>
            <person name="Jiang W."/>
            <person name="Fu Q."/>
            <person name="Fu X."/>
            <person name="Miao Y."/>
            <person name="Liu J."/>
            <person name="Yu Q."/>
            <person name="Li R."/>
            <person name="Liao H."/>
            <person name="Li X."/>
            <person name="Kong Y."/>
            <person name="Jiang Z."/>
            <person name="Chourrout D."/>
            <person name="Li R."/>
            <person name="Bao Z."/>
        </authorList>
    </citation>
    <scope>NUCLEOTIDE SEQUENCE [LARGE SCALE GENOMIC DNA]</scope>
    <source>
        <strain evidence="9 10">PY_sf001</strain>
    </source>
</reference>
<dbReference type="EC" id="2.1.1.233" evidence="7"/>
<feature type="binding site" evidence="8">
    <location>
        <position position="79"/>
    </location>
    <ligand>
        <name>S-adenosyl-L-methionine</name>
        <dbReference type="ChEBI" id="CHEBI:59789"/>
    </ligand>
</feature>
<evidence type="ECO:0000256" key="6">
    <source>
        <dbReference type="ARBA" id="ARBA00022691"/>
    </source>
</evidence>
<dbReference type="STRING" id="6573.A0A210R1Q7"/>
<dbReference type="FunFam" id="3.40.50.150:FF:000092">
    <property type="entry name" value="Leucine carboxyl methyltransferase 1"/>
    <property type="match status" value="1"/>
</dbReference>
<name>A0A210R1Q7_MIZYE</name>
<dbReference type="Proteomes" id="UP000242188">
    <property type="component" value="Unassembled WGS sequence"/>
</dbReference>
<evidence type="ECO:0000313" key="9">
    <source>
        <dbReference type="EMBL" id="OWF54825.1"/>
    </source>
</evidence>
<dbReference type="GO" id="GO:0032259">
    <property type="term" value="P:methylation"/>
    <property type="evidence" value="ECO:0007669"/>
    <property type="project" value="UniProtKB-KW"/>
</dbReference>
<keyword evidence="10" id="KW-1185">Reference proteome</keyword>
<dbReference type="GO" id="GO:0009966">
    <property type="term" value="P:regulation of signal transduction"/>
    <property type="evidence" value="ECO:0007669"/>
    <property type="project" value="UniProtKB-ARBA"/>
</dbReference>
<feature type="binding site" evidence="8">
    <location>
        <position position="177"/>
    </location>
    <ligand>
        <name>S-adenosyl-L-methionine</name>
        <dbReference type="ChEBI" id="CHEBI:59789"/>
    </ligand>
</feature>
<dbReference type="Gene3D" id="3.40.50.150">
    <property type="entry name" value="Vaccinia Virus protein VP39"/>
    <property type="match status" value="1"/>
</dbReference>
<proteinExistence type="inferred from homology"/>
<dbReference type="OrthoDB" id="203237at2759"/>
<gene>
    <name evidence="9" type="ORF">KP79_PYT20811</name>
</gene>
<dbReference type="AlphaFoldDB" id="A0A210R1Q7"/>
<dbReference type="InterPro" id="IPR007213">
    <property type="entry name" value="Ppm1/Ppm2/Tcmp"/>
</dbReference>
<dbReference type="GO" id="GO:0018423">
    <property type="term" value="F:protein C-terminal leucine carboxyl O-methyltransferase activity"/>
    <property type="evidence" value="ECO:0007669"/>
    <property type="project" value="UniProtKB-EC"/>
</dbReference>
<evidence type="ECO:0000256" key="2">
    <source>
        <dbReference type="ARBA" id="ARBA00003455"/>
    </source>
</evidence>
<comment type="function">
    <text evidence="2 7">Methylates the carboxyl group of the C-terminal leucine residue of protein phosphatase 2A catalytic subunits to form alpha-leucine ester residues.</text>
</comment>
<comment type="caution">
    <text evidence="9">The sequence shown here is derived from an EMBL/GenBank/DDBJ whole genome shotgun (WGS) entry which is preliminary data.</text>
</comment>
<comment type="catalytic activity">
    <reaction evidence="1 7">
        <text>[phosphatase 2A protein]-C-terminal L-leucine + S-adenosyl-L-methionine = [phosphatase 2A protein]-C-terminal L-leucine methyl ester + S-adenosyl-L-homocysteine</text>
        <dbReference type="Rhea" id="RHEA:48544"/>
        <dbReference type="Rhea" id="RHEA-COMP:12134"/>
        <dbReference type="Rhea" id="RHEA-COMP:12135"/>
        <dbReference type="ChEBI" id="CHEBI:57856"/>
        <dbReference type="ChEBI" id="CHEBI:59789"/>
        <dbReference type="ChEBI" id="CHEBI:90516"/>
        <dbReference type="ChEBI" id="CHEBI:90517"/>
        <dbReference type="EC" id="2.1.1.233"/>
    </reaction>
</comment>
<dbReference type="EMBL" id="NEDP02000871">
    <property type="protein sequence ID" value="OWF54825.1"/>
    <property type="molecule type" value="Genomic_DNA"/>
</dbReference>
<evidence type="ECO:0000256" key="1">
    <source>
        <dbReference type="ARBA" id="ARBA00000724"/>
    </source>
</evidence>
<organism evidence="9 10">
    <name type="scientific">Mizuhopecten yessoensis</name>
    <name type="common">Japanese scallop</name>
    <name type="synonym">Patinopecten yessoensis</name>
    <dbReference type="NCBI Taxonomy" id="6573"/>
    <lineage>
        <taxon>Eukaryota</taxon>
        <taxon>Metazoa</taxon>
        <taxon>Spiralia</taxon>
        <taxon>Lophotrochozoa</taxon>
        <taxon>Mollusca</taxon>
        <taxon>Bivalvia</taxon>
        <taxon>Autobranchia</taxon>
        <taxon>Pteriomorphia</taxon>
        <taxon>Pectinida</taxon>
        <taxon>Pectinoidea</taxon>
        <taxon>Pectinidae</taxon>
        <taxon>Mizuhopecten</taxon>
    </lineage>
</organism>
<sequence>MANEDAVRATNDDAAQCKRFAVERGYWEDPYISLLTTKGQARHAPEINRGYYARVSAMRTCIQRFIKLTDCKCQIINLGAGFDTTYWLLKDQQLSPKNYVEVDFAMVTSRKCHQIRRNEMLLKSIAGEDGEVKMSKTEIHATDYHLVSANLRSLEEVKGKLTESGIDTALPTLFVTECVLVYVDTESTNKVLKWIADSFPVALFLNYEQVNMTDRFGQVMIDNLKTRDCVLMGVEACTSMDSQKHRFTSQGWQGADGMDMSQIYKCLPDIHRIEHIEFMDEKELLDQLLSHYCIVWAWKDPHDLGLCDMTFT</sequence>
<keyword evidence="6 7" id="KW-0949">S-adenosyl-L-methionine</keyword>
<feature type="binding site" evidence="8">
    <location>
        <position position="54"/>
    </location>
    <ligand>
        <name>S-adenosyl-L-methionine</name>
        <dbReference type="ChEBI" id="CHEBI:59789"/>
    </ligand>
</feature>
<evidence type="ECO:0000313" key="10">
    <source>
        <dbReference type="Proteomes" id="UP000242188"/>
    </source>
</evidence>
<protein>
    <recommendedName>
        <fullName evidence="7">Leucine carboxyl methyltransferase 1</fullName>
        <ecNumber evidence="7">2.1.1.233</ecNumber>
    </recommendedName>
</protein>
<comment type="similarity">
    <text evidence="3 7">Belongs to the methyltransferase superfamily. LCMT family.</text>
</comment>
<dbReference type="Pfam" id="PF04072">
    <property type="entry name" value="LCM"/>
    <property type="match status" value="1"/>
</dbReference>
<evidence type="ECO:0000256" key="4">
    <source>
        <dbReference type="ARBA" id="ARBA00022603"/>
    </source>
</evidence>